<dbReference type="PROSITE" id="PS01203">
    <property type="entry name" value="BTG_2"/>
    <property type="match status" value="1"/>
</dbReference>
<feature type="domain" description="Anti-proliferative protein" evidence="3">
    <location>
        <begin position="407"/>
        <end position="426"/>
    </location>
</feature>
<accession>A0A6B0R2I2</accession>
<evidence type="ECO:0000259" key="2">
    <source>
        <dbReference type="PROSITE" id="PS00960"/>
    </source>
</evidence>
<name>A0A6B0R2I2_9CETA</name>
<dbReference type="Proteomes" id="UP000322234">
    <property type="component" value="Unassembled WGS sequence"/>
</dbReference>
<comment type="caution">
    <text evidence="4">The sequence shown here is derived from an EMBL/GenBank/DDBJ whole genome shotgun (WGS) entry which is preliminary data.</text>
</comment>
<organism evidence="4 5">
    <name type="scientific">Bos mutus</name>
    <name type="common">wild yak</name>
    <dbReference type="NCBI Taxonomy" id="72004"/>
    <lineage>
        <taxon>Eukaryota</taxon>
        <taxon>Metazoa</taxon>
        <taxon>Chordata</taxon>
        <taxon>Craniata</taxon>
        <taxon>Vertebrata</taxon>
        <taxon>Euteleostomi</taxon>
        <taxon>Mammalia</taxon>
        <taxon>Eutheria</taxon>
        <taxon>Laurasiatheria</taxon>
        <taxon>Artiodactyla</taxon>
        <taxon>Ruminantia</taxon>
        <taxon>Pecora</taxon>
        <taxon>Bovidae</taxon>
        <taxon>Bovinae</taxon>
        <taxon>Bos</taxon>
    </lineage>
</organism>
<sequence length="571" mass="65690">MKKNGISITGIEEFSMAKEQRTKMGIMNEEEQFVSIDLNDDNICSVCKLGTDKETLSFCHVCFELNIDGIPKSDLLHTKSLRGHKDCFEKYHLIANQDCPRSKLSKSTYEEVKTILSKKINWIVQYAQNKDLDSDSECSKTPQHHLFNFRHKPDKKLLPQFDSPVPKYSAKWIEGNAGGLSNCTQRMLEQKENTNFGLAVLQDSGATLCHNSVLWPHSHNREQKKEKTISGPEAHVQTQHPHYSREEWIFGCPEDLYDERDEIKWTSQKHIGILALQQYHCRAVANVEFSVQGKKGAATDSALITDENLIEKMMYIKEKMKNEIAAVVFFFTRLVRKHDKLKKEAVERFAEKLTLILQEKYKNHWYPEKPSKGQAYRCIRVNKFQRVDPDVLKACENSCILYSDLGLPKELTLWVDPCEVCCRYGEKNNAFIVASFENEDENKDEISKKVTRALDKVTSDYHSGSSSSDEETCKEVEVKPNSVAATPSPVYQISELIFPPLPMWHPLPRKKPIMYRGNGNQSHYPPPIPFGYPNQGRKNKPYRPVPVTWVPPPGMHCDRNHWINPHMLAPH</sequence>
<reference evidence="4" key="1">
    <citation type="submission" date="2019-10" db="EMBL/GenBank/DDBJ databases">
        <title>The sequence and de novo assembly of the wild yak genome.</title>
        <authorList>
            <person name="Liu Y."/>
        </authorList>
    </citation>
    <scope>NUCLEOTIDE SEQUENCE [LARGE SCALE GENOMIC DNA]</scope>
    <source>
        <strain evidence="4">WY2019</strain>
    </source>
</reference>
<dbReference type="Pfam" id="PF07742">
    <property type="entry name" value="BTG"/>
    <property type="match status" value="1"/>
</dbReference>
<protein>
    <recommendedName>
        <fullName evidence="2 3">Anti-proliferative protein domain-containing protein</fullName>
    </recommendedName>
</protein>
<keyword evidence="5" id="KW-1185">Reference proteome</keyword>
<dbReference type="PRINTS" id="PR00310">
    <property type="entry name" value="ANTIPRLFBTG1"/>
</dbReference>
<dbReference type="Gene3D" id="3.90.640.90">
    <property type="entry name" value="Anti-proliferative protein, N-terminal domain"/>
    <property type="match status" value="1"/>
</dbReference>
<evidence type="ECO:0000313" key="4">
    <source>
        <dbReference type="EMBL" id="MXQ82034.1"/>
    </source>
</evidence>
<feature type="domain" description="Anti-proliferative protein" evidence="2">
    <location>
        <begin position="361"/>
        <end position="381"/>
    </location>
</feature>
<dbReference type="AlphaFoldDB" id="A0A6B0R2I2"/>
<dbReference type="PANTHER" id="PTHR15961">
    <property type="entry name" value="PROTEIN EURL HOMOLOG"/>
    <property type="match status" value="1"/>
</dbReference>
<dbReference type="InterPro" id="IPR002087">
    <property type="entry name" value="Anti_prolifrtn"/>
</dbReference>
<dbReference type="PROSITE" id="PS00960">
    <property type="entry name" value="BTG_1"/>
    <property type="match status" value="1"/>
</dbReference>
<comment type="similarity">
    <text evidence="1">Belongs to the BTG family.</text>
</comment>
<evidence type="ECO:0000256" key="1">
    <source>
        <dbReference type="ARBA" id="ARBA00007989"/>
    </source>
</evidence>
<evidence type="ECO:0000259" key="3">
    <source>
        <dbReference type="PROSITE" id="PS01203"/>
    </source>
</evidence>
<dbReference type="SUPFAM" id="SSF160696">
    <property type="entry name" value="BTG domain-like"/>
    <property type="match status" value="1"/>
</dbReference>
<evidence type="ECO:0000313" key="5">
    <source>
        <dbReference type="Proteomes" id="UP000322234"/>
    </source>
</evidence>
<gene>
    <name evidence="4" type="ORF">E5288_WYG012485</name>
</gene>
<dbReference type="InterPro" id="IPR009704">
    <property type="entry name" value="EURL_prot"/>
</dbReference>
<proteinExistence type="inferred from homology"/>
<dbReference type="InterPro" id="IPR036054">
    <property type="entry name" value="BTG-like_sf"/>
</dbReference>
<dbReference type="EMBL" id="VBQZ03000010">
    <property type="protein sequence ID" value="MXQ82034.1"/>
    <property type="molecule type" value="Genomic_DNA"/>
</dbReference>
<dbReference type="Pfam" id="PF06937">
    <property type="entry name" value="EURL"/>
    <property type="match status" value="1"/>
</dbReference>
<dbReference type="FunFam" id="3.90.640.90:FF:000002">
    <property type="entry name" value="BTG anti-proliferation factor 4"/>
    <property type="match status" value="1"/>
</dbReference>
<dbReference type="PANTHER" id="PTHR15961:SF3">
    <property type="entry name" value="PROTEIN EURL HOMOLOG"/>
    <property type="match status" value="1"/>
</dbReference>
<dbReference type="SMART" id="SM00099">
    <property type="entry name" value="btg1"/>
    <property type="match status" value="1"/>
</dbReference>